<dbReference type="Gene3D" id="3.30.70.20">
    <property type="match status" value="2"/>
</dbReference>
<evidence type="ECO:0000256" key="5">
    <source>
        <dbReference type="ARBA" id="ARBA00022723"/>
    </source>
</evidence>
<evidence type="ECO:0000256" key="3">
    <source>
        <dbReference type="ARBA" id="ARBA00022485"/>
    </source>
</evidence>
<keyword evidence="9" id="KW-0408">Iron</keyword>
<keyword evidence="11" id="KW-0472">Membrane</keyword>
<dbReference type="InterPro" id="IPR017900">
    <property type="entry name" value="4Fe4S_Fe_S_CS"/>
</dbReference>
<evidence type="ECO:0000256" key="7">
    <source>
        <dbReference type="ARBA" id="ARBA00022967"/>
    </source>
</evidence>
<dbReference type="KEGG" id="dko:I596_2766"/>
<dbReference type="GO" id="GO:0051539">
    <property type="term" value="F:4 iron, 4 sulfur cluster binding"/>
    <property type="evidence" value="ECO:0007669"/>
    <property type="project" value="UniProtKB-KW"/>
</dbReference>
<keyword evidence="5" id="KW-0479">Metal-binding</keyword>
<dbReference type="RefSeq" id="WP_067648687.1">
    <property type="nucleotide sequence ID" value="NZ_CP015249.1"/>
</dbReference>
<organism evidence="15 16">
    <name type="scientific">Dokdonella koreensis DS-123</name>
    <dbReference type="NCBI Taxonomy" id="1300342"/>
    <lineage>
        <taxon>Bacteria</taxon>
        <taxon>Pseudomonadati</taxon>
        <taxon>Pseudomonadota</taxon>
        <taxon>Gammaproteobacteria</taxon>
        <taxon>Lysobacterales</taxon>
        <taxon>Rhodanobacteraceae</taxon>
        <taxon>Dokdonella</taxon>
    </lineage>
</organism>
<protein>
    <submittedName>
        <fullName evidence="15">Electron transport complex protein RnfB</fullName>
    </submittedName>
</protein>
<evidence type="ECO:0000256" key="1">
    <source>
        <dbReference type="ARBA" id="ARBA00022448"/>
    </source>
</evidence>
<evidence type="ECO:0000256" key="8">
    <source>
        <dbReference type="ARBA" id="ARBA00022982"/>
    </source>
</evidence>
<dbReference type="PROSITE" id="PS00198">
    <property type="entry name" value="4FE4S_FER_1"/>
    <property type="match status" value="2"/>
</dbReference>
<dbReference type="InterPro" id="IPR007202">
    <property type="entry name" value="4Fe-4S_dom"/>
</dbReference>
<keyword evidence="3" id="KW-0004">4Fe-4S</keyword>
<dbReference type="PROSITE" id="PS51379">
    <property type="entry name" value="4FE4S_FER_2"/>
    <property type="match status" value="2"/>
</dbReference>
<evidence type="ECO:0000313" key="15">
    <source>
        <dbReference type="EMBL" id="ANB18761.1"/>
    </source>
</evidence>
<reference evidence="15 16" key="1">
    <citation type="submission" date="2016-04" db="EMBL/GenBank/DDBJ databases">
        <title>Complete genome sequence of Dokdonella koreensis DS-123T.</title>
        <authorList>
            <person name="Kim J.F."/>
            <person name="Lee H."/>
            <person name="Kwak M.-J."/>
        </authorList>
    </citation>
    <scope>NUCLEOTIDE SEQUENCE [LARGE SCALE GENOMIC DNA]</scope>
    <source>
        <strain evidence="15 16">DS-123</strain>
    </source>
</reference>
<dbReference type="Proteomes" id="UP000076830">
    <property type="component" value="Chromosome"/>
</dbReference>
<evidence type="ECO:0000313" key="16">
    <source>
        <dbReference type="Proteomes" id="UP000076830"/>
    </source>
</evidence>
<evidence type="ECO:0000259" key="13">
    <source>
        <dbReference type="PROSITE" id="PS51379"/>
    </source>
</evidence>
<evidence type="ECO:0000259" key="14">
    <source>
        <dbReference type="PROSITE" id="PS51656"/>
    </source>
</evidence>
<dbReference type="GO" id="GO:0009055">
    <property type="term" value="F:electron transfer activity"/>
    <property type="evidence" value="ECO:0007669"/>
    <property type="project" value="InterPro"/>
</dbReference>
<dbReference type="PATRIC" id="fig|1300342.3.peg.2691"/>
<dbReference type="InterPro" id="IPR010207">
    <property type="entry name" value="Elect_transpt_cplx_RnfB/RsxB"/>
</dbReference>
<feature type="compositionally biased region" description="Basic and acidic residues" evidence="12">
    <location>
        <begin position="161"/>
        <end position="177"/>
    </location>
</feature>
<feature type="compositionally biased region" description="Low complexity" evidence="12">
    <location>
        <begin position="178"/>
        <end position="187"/>
    </location>
</feature>
<dbReference type="NCBIfam" id="TIGR01944">
    <property type="entry name" value="rnfB"/>
    <property type="match status" value="1"/>
</dbReference>
<evidence type="ECO:0000256" key="9">
    <source>
        <dbReference type="ARBA" id="ARBA00023004"/>
    </source>
</evidence>
<sequence>MTAADPTLADRIDAVLPQTQCTRCGYPACRPYADAIARGEAAINQCPPGGAAGIQALAALTGQPAQPLDPRYGHEAAPLLAVIDEDTCIGCTKCIQACPVDAIVGAAKRMHTVITAECTGCELCLPPCPVDCIDLVPVRPAPLARSEVLARAAHARQRFEARNARPAREREAREMRRSPAAAEPAAAAAPISRTAVLAAIARGKARRGGGSTPP</sequence>
<feature type="region of interest" description="Disordered" evidence="12">
    <location>
        <begin position="161"/>
        <end position="187"/>
    </location>
</feature>
<dbReference type="InterPro" id="IPR050294">
    <property type="entry name" value="RnfB_subfamily"/>
</dbReference>
<evidence type="ECO:0000256" key="10">
    <source>
        <dbReference type="ARBA" id="ARBA00023014"/>
    </source>
</evidence>
<keyword evidence="2" id="KW-1003">Cell membrane</keyword>
<dbReference type="AlphaFoldDB" id="A0A160DX02"/>
<dbReference type="Pfam" id="PF04060">
    <property type="entry name" value="FeS"/>
    <property type="match status" value="1"/>
</dbReference>
<evidence type="ECO:0000256" key="2">
    <source>
        <dbReference type="ARBA" id="ARBA00022475"/>
    </source>
</evidence>
<dbReference type="PANTHER" id="PTHR42859">
    <property type="entry name" value="OXIDOREDUCTASE"/>
    <property type="match status" value="1"/>
</dbReference>
<keyword evidence="7" id="KW-1278">Translocase</keyword>
<evidence type="ECO:0000256" key="6">
    <source>
        <dbReference type="ARBA" id="ARBA00022737"/>
    </source>
</evidence>
<keyword evidence="16" id="KW-1185">Reference proteome</keyword>
<keyword evidence="10" id="KW-0411">Iron-sulfur</keyword>
<keyword evidence="1" id="KW-0813">Transport</keyword>
<keyword evidence="8" id="KW-0249">Electron transport</keyword>
<dbReference type="SUPFAM" id="SSF54862">
    <property type="entry name" value="4Fe-4S ferredoxins"/>
    <property type="match status" value="1"/>
</dbReference>
<keyword evidence="4" id="KW-0997">Cell inner membrane</keyword>
<dbReference type="GO" id="GO:0046872">
    <property type="term" value="F:metal ion binding"/>
    <property type="evidence" value="ECO:0007669"/>
    <property type="project" value="UniProtKB-KW"/>
</dbReference>
<evidence type="ECO:0000256" key="12">
    <source>
        <dbReference type="SAM" id="MobiDB-lite"/>
    </source>
</evidence>
<dbReference type="Gene3D" id="1.10.15.40">
    <property type="entry name" value="Electron transport complex subunit B, putative Fe-S cluster"/>
    <property type="match status" value="1"/>
</dbReference>
<name>A0A160DX02_9GAMM</name>
<feature type="domain" description="4Fe-4S" evidence="14">
    <location>
        <begin position="3"/>
        <end position="63"/>
    </location>
</feature>
<dbReference type="STRING" id="1300342.I596_2766"/>
<dbReference type="EMBL" id="CP015249">
    <property type="protein sequence ID" value="ANB18761.1"/>
    <property type="molecule type" value="Genomic_DNA"/>
</dbReference>
<dbReference type="PROSITE" id="PS51656">
    <property type="entry name" value="4FE4S"/>
    <property type="match status" value="1"/>
</dbReference>
<dbReference type="OrthoDB" id="9789936at2"/>
<feature type="domain" description="4Fe-4S ferredoxin-type" evidence="13">
    <location>
        <begin position="109"/>
        <end position="138"/>
    </location>
</feature>
<evidence type="ECO:0000256" key="4">
    <source>
        <dbReference type="ARBA" id="ARBA00022519"/>
    </source>
</evidence>
<proteinExistence type="predicted"/>
<evidence type="ECO:0000256" key="11">
    <source>
        <dbReference type="ARBA" id="ARBA00023136"/>
    </source>
</evidence>
<feature type="domain" description="4Fe-4S ferredoxin-type" evidence="13">
    <location>
        <begin position="79"/>
        <end position="108"/>
    </location>
</feature>
<dbReference type="PANTHER" id="PTHR42859:SF3">
    <property type="entry name" value="ION-TRANSLOCATING OXIDOREDUCTASE COMPLEX SUBUNIT B"/>
    <property type="match status" value="1"/>
</dbReference>
<dbReference type="Pfam" id="PF14697">
    <property type="entry name" value="Fer4_21"/>
    <property type="match status" value="1"/>
</dbReference>
<gene>
    <name evidence="15" type="ORF">I596_2766</name>
</gene>
<keyword evidence="6" id="KW-0677">Repeat</keyword>
<dbReference type="InterPro" id="IPR017896">
    <property type="entry name" value="4Fe4S_Fe-S-bd"/>
</dbReference>
<accession>A0A160DX02</accession>